<dbReference type="GeneTree" id="ENSGT00940000161627"/>
<keyword evidence="1" id="KW-1133">Transmembrane helix</keyword>
<dbReference type="AlphaFoldDB" id="A0A8I5N2T3"/>
<organism evidence="2 3">
    <name type="scientific">Papio anubis</name>
    <name type="common">Olive baboon</name>
    <dbReference type="NCBI Taxonomy" id="9555"/>
    <lineage>
        <taxon>Eukaryota</taxon>
        <taxon>Metazoa</taxon>
        <taxon>Chordata</taxon>
        <taxon>Craniata</taxon>
        <taxon>Vertebrata</taxon>
        <taxon>Euteleostomi</taxon>
        <taxon>Mammalia</taxon>
        <taxon>Eutheria</taxon>
        <taxon>Euarchontoglires</taxon>
        <taxon>Primates</taxon>
        <taxon>Haplorrhini</taxon>
        <taxon>Catarrhini</taxon>
        <taxon>Cercopithecidae</taxon>
        <taxon>Cercopithecinae</taxon>
        <taxon>Papio</taxon>
    </lineage>
</organism>
<keyword evidence="1" id="KW-0812">Transmembrane</keyword>
<keyword evidence="1" id="KW-0472">Membrane</keyword>
<dbReference type="PRINTS" id="PR02045">
    <property type="entry name" value="F138DOMAIN"/>
</dbReference>
<dbReference type="Ensembl" id="ENSPANT00000062422.1">
    <property type="protein sequence ID" value="ENSPANP00000050533.1"/>
    <property type="gene ID" value="ENSPANG00000046377.1"/>
</dbReference>
<keyword evidence="3" id="KW-1185">Reference proteome</keyword>
<reference evidence="2 3" key="1">
    <citation type="submission" date="2012-03" db="EMBL/GenBank/DDBJ databases">
        <title>Whole Genome Assembly of Papio anubis.</title>
        <authorList>
            <person name="Liu Y.L."/>
            <person name="Abraham K.A."/>
            <person name="Akbar H.A."/>
            <person name="Ali S.A."/>
            <person name="Anosike U.A."/>
            <person name="Aqrawi P.A."/>
            <person name="Arias F.A."/>
            <person name="Attaway T.A."/>
            <person name="Awwad R.A."/>
            <person name="Babu C.B."/>
            <person name="Bandaranaike D.B."/>
            <person name="Battles P.B."/>
            <person name="Bell A.B."/>
            <person name="Beltran B.B."/>
            <person name="Berhane-Mersha D.B."/>
            <person name="Bess C.B."/>
            <person name="Bickham C.B."/>
            <person name="Bolden T.B."/>
            <person name="Carter K.C."/>
            <person name="Chau D.C."/>
            <person name="Chavez A.C."/>
            <person name="Clerc-Blankenburg K.C."/>
            <person name="Coyle M.C."/>
            <person name="Dao M.D."/>
            <person name="Davila M.L.D."/>
            <person name="Davy-Carroll L.D."/>
            <person name="Denson S.D."/>
            <person name="Dinh H.D."/>
            <person name="Fernandez S.F."/>
            <person name="Fernando P.F."/>
            <person name="Forbes L.F."/>
            <person name="Francis C.F."/>
            <person name="Francisco L.F."/>
            <person name="Fu Q.F."/>
            <person name="Garcia-Iii R.G."/>
            <person name="Garrett T.G."/>
            <person name="Gross S.G."/>
            <person name="Gubbala S.G."/>
            <person name="Hirani K.H."/>
            <person name="Hogues M.H."/>
            <person name="Hollins B.H."/>
            <person name="Jackson L.J."/>
            <person name="Javaid M.J."/>
            <person name="Jhangiani S.J."/>
            <person name="Johnson A.J."/>
            <person name="Johnson B.J."/>
            <person name="Jones J.J."/>
            <person name="Joshi V.J."/>
            <person name="Kalu J.K."/>
            <person name="Khan N.K."/>
            <person name="Korchina V.K."/>
            <person name="Kovar C.K."/>
            <person name="Lago L.L."/>
            <person name="Lara F.L."/>
            <person name="Le T.-K.L."/>
            <person name="Lee S.L."/>
            <person name="Legall-Iii F.L."/>
            <person name="Lemon S.L."/>
            <person name="Liu J.L."/>
            <person name="Liu Y.-S.L."/>
            <person name="Liyanage D.L."/>
            <person name="Lopez J.L."/>
            <person name="Lorensuhewa L.L."/>
            <person name="Mata R.M."/>
            <person name="Mathew T.M."/>
            <person name="Mercado C.M."/>
            <person name="Mercado I.M."/>
            <person name="Morales K.M."/>
            <person name="Morgan M.M."/>
            <person name="Munidasa M.M."/>
            <person name="Ngo D.N."/>
            <person name="Nguyen L.N."/>
            <person name="Nguyen T.N."/>
            <person name="Nguyen N.N."/>
            <person name="Obregon M.O."/>
            <person name="Okwuonu G.O."/>
            <person name="Ongeri F.O."/>
            <person name="Onwere C.O."/>
            <person name="Osifeso I.O."/>
            <person name="Parra A.P."/>
            <person name="Patil S.P."/>
            <person name="Perez A.P."/>
            <person name="Perez Y.P."/>
            <person name="Pham C.P."/>
            <person name="Pu L.-L.P."/>
            <person name="Puazo M.P."/>
            <person name="Quiroz J.Q."/>
            <person name="Rouhana J.R."/>
            <person name="Ruiz M.R."/>
            <person name="Ruiz S.-J.R."/>
            <person name="Saada N.S."/>
            <person name="Santibanez J.S."/>
            <person name="Scheel M.S."/>
            <person name="Schneider B.S."/>
            <person name="Simmons D.S."/>
            <person name="Sisson I.S."/>
            <person name="Tang L.-Y.T."/>
            <person name="Thornton R.T."/>
            <person name="Tisius J.T."/>
            <person name="Toledanes G.T."/>
            <person name="Trejos Z.T."/>
            <person name="Usmani K.U."/>
            <person name="Varghese R.V."/>
            <person name="Vattathil S.V."/>
            <person name="Vee V.V."/>
            <person name="Walker D.W."/>
            <person name="Weissenberger G.W."/>
            <person name="White C.W."/>
            <person name="Williams A.W."/>
            <person name="Woodworth J.W."/>
            <person name="Wright R.W."/>
            <person name="Zhu Y.Z."/>
            <person name="Han Y.H."/>
            <person name="Newsham I.N."/>
            <person name="Nazareth L.N."/>
            <person name="Worley K.W."/>
            <person name="Muzny D.M."/>
            <person name="Rogers J.R."/>
            <person name="Gibbs R.G."/>
        </authorList>
    </citation>
    <scope>NUCLEOTIDE SEQUENCE [LARGE SCALE GENOMIC DNA]</scope>
</reference>
<accession>A0A8I5N2T3</accession>
<dbReference type="PANTHER" id="PTHR46254">
    <property type="entry name" value="PROTEIN GVQW1-RELATED"/>
    <property type="match status" value="1"/>
</dbReference>
<evidence type="ECO:0000256" key="1">
    <source>
        <dbReference type="SAM" id="Phobius"/>
    </source>
</evidence>
<sequence length="124" mass="14105">MESRSVTQDGVQWHDLGSLQPLPPRFKWFSCLSLPSSWDHRCTPPRSATFCMFVEMGFHHVVQAGLILLGSSDPSALASQSAGITGVYHHVGRILFLKMIFAVFSFILYCLRTVFLFLFLKKYF</sequence>
<reference evidence="2" key="2">
    <citation type="submission" date="2025-08" db="UniProtKB">
        <authorList>
            <consortium name="Ensembl"/>
        </authorList>
    </citation>
    <scope>IDENTIFICATION</scope>
</reference>
<dbReference type="Proteomes" id="UP000028761">
    <property type="component" value="Chromosome 9"/>
</dbReference>
<dbReference type="OMA" id="HCARPAN"/>
<reference evidence="2" key="3">
    <citation type="submission" date="2025-09" db="UniProtKB">
        <authorList>
            <consortium name="Ensembl"/>
        </authorList>
    </citation>
    <scope>IDENTIFICATION</scope>
</reference>
<name>A0A8I5N2T3_PAPAN</name>
<feature type="transmembrane region" description="Helical" evidence="1">
    <location>
        <begin position="95"/>
        <end position="120"/>
    </location>
</feature>
<evidence type="ECO:0000313" key="2">
    <source>
        <dbReference type="Ensembl" id="ENSPANP00000050533.1"/>
    </source>
</evidence>
<evidence type="ECO:0000313" key="3">
    <source>
        <dbReference type="Proteomes" id="UP000028761"/>
    </source>
</evidence>
<protein>
    <submittedName>
        <fullName evidence="2">Uncharacterized protein</fullName>
    </submittedName>
</protein>
<dbReference type="PANTHER" id="PTHR46254:SF3">
    <property type="entry name" value="SECRETED PROTEIN"/>
    <property type="match status" value="1"/>
</dbReference>
<proteinExistence type="predicted"/>